<feature type="domain" description="Multidrug resistance protein MdtA-like barrel-sandwich hybrid" evidence="5">
    <location>
        <begin position="64"/>
        <end position="205"/>
    </location>
</feature>
<sequence>MRGRSYRGPYLIGIVAVAAGLSSCDSGSNSYVPPPPPKVNIAQPLQQPVIEYFELTGNTDAISAVDIEARVQGFLESIDYKDGTAVKKGDKLFGIQRDTYKAQVDQAQAQLASQQASQVGAKQEYDRQLNLMKQEVTTQTSVDSAKATLDEANAAILNAQASLDLANINLGYTEVVAPFDGTVTDHLVDVGALVGVSGPTKLATIVQTDPLYVYFNVSEAQVLMIKQSLAKAGHKLTQVDLPTIPVEIGLGNEEGYPHKGHLDYVAPQVDASTGTLSVRGIIDNKDHALLPGLFVRVRVPVAHKDKALLIRDDAIGTNQQGNYVLVLGKDDVIEQRPVKIGQRDGTMRVIEQGIDVGDWVVMTGTQRAVPNMKVTPEKITIDAAQATGDPSGSKVQ</sequence>
<dbReference type="Gene3D" id="2.40.30.170">
    <property type="match status" value="1"/>
</dbReference>
<keyword evidence="9" id="KW-1185">Reference proteome</keyword>
<comment type="subcellular location">
    <subcellularLocation>
        <location evidence="1">Cell envelope</location>
    </subcellularLocation>
</comment>
<dbReference type="Pfam" id="PF25876">
    <property type="entry name" value="HH_MFP_RND"/>
    <property type="match status" value="1"/>
</dbReference>
<dbReference type="Pfam" id="PF25944">
    <property type="entry name" value="Beta-barrel_RND"/>
    <property type="match status" value="1"/>
</dbReference>
<feature type="domain" description="Multidrug resistance protein MdtA-like C-terminal permuted SH3" evidence="7">
    <location>
        <begin position="307"/>
        <end position="367"/>
    </location>
</feature>
<dbReference type="Gene3D" id="1.10.287.470">
    <property type="entry name" value="Helix hairpin bin"/>
    <property type="match status" value="1"/>
</dbReference>
<evidence type="ECO:0000313" key="9">
    <source>
        <dbReference type="Proteomes" id="UP000009319"/>
    </source>
</evidence>
<dbReference type="PROSITE" id="PS51257">
    <property type="entry name" value="PROKAR_LIPOPROTEIN"/>
    <property type="match status" value="1"/>
</dbReference>
<name>K0PZ47_9HYPH</name>
<dbReference type="Gene3D" id="2.40.50.100">
    <property type="match status" value="1"/>
</dbReference>
<dbReference type="InterPro" id="IPR006143">
    <property type="entry name" value="RND_pump_MFP"/>
</dbReference>
<organism evidence="8 9">
    <name type="scientific">Rhizobium mesoamericanum STM3625</name>
    <dbReference type="NCBI Taxonomy" id="1211777"/>
    <lineage>
        <taxon>Bacteria</taxon>
        <taxon>Pseudomonadati</taxon>
        <taxon>Pseudomonadota</taxon>
        <taxon>Alphaproteobacteria</taxon>
        <taxon>Hyphomicrobiales</taxon>
        <taxon>Rhizobiaceae</taxon>
        <taxon>Rhizobium/Agrobacterium group</taxon>
        <taxon>Rhizobium</taxon>
    </lineage>
</organism>
<dbReference type="GO" id="GO:0046677">
    <property type="term" value="P:response to antibiotic"/>
    <property type="evidence" value="ECO:0007669"/>
    <property type="project" value="TreeGrafter"/>
</dbReference>
<dbReference type="eggNOG" id="COG0845">
    <property type="taxonomic scope" value="Bacteria"/>
</dbReference>
<accession>K0PZ47</accession>
<dbReference type="AlphaFoldDB" id="K0PZ47"/>
<comment type="similarity">
    <text evidence="2">Belongs to the membrane fusion protein (MFP) (TC 8.A.1) family.</text>
</comment>
<dbReference type="PANTHER" id="PTHR30158:SF24">
    <property type="entry name" value="HLYD FAMILY SECRETION PROTEIN"/>
    <property type="match status" value="1"/>
</dbReference>
<feature type="coiled-coil region" evidence="3">
    <location>
        <begin position="142"/>
        <end position="169"/>
    </location>
</feature>
<dbReference type="InterPro" id="IPR058624">
    <property type="entry name" value="MdtA-like_HH"/>
</dbReference>
<evidence type="ECO:0000256" key="2">
    <source>
        <dbReference type="ARBA" id="ARBA00009477"/>
    </source>
</evidence>
<dbReference type="FunFam" id="2.40.420.20:FF:000001">
    <property type="entry name" value="Efflux RND transporter periplasmic adaptor subunit"/>
    <property type="match status" value="1"/>
</dbReference>
<gene>
    <name evidence="8" type="ORF">BN77_3756</name>
</gene>
<dbReference type="SUPFAM" id="SSF111369">
    <property type="entry name" value="HlyD-like secretion proteins"/>
    <property type="match status" value="1"/>
</dbReference>
<evidence type="ECO:0000259" key="5">
    <source>
        <dbReference type="Pfam" id="PF25917"/>
    </source>
</evidence>
<protein>
    <submittedName>
        <fullName evidence="8">Putative efflux transporter, RND family, MFP subunit, multidrug efflux system</fullName>
    </submittedName>
</protein>
<evidence type="ECO:0000259" key="7">
    <source>
        <dbReference type="Pfam" id="PF25967"/>
    </source>
</evidence>
<dbReference type="InterPro" id="IPR058625">
    <property type="entry name" value="MdtA-like_BSH"/>
</dbReference>
<dbReference type="PANTHER" id="PTHR30158">
    <property type="entry name" value="ACRA/E-RELATED COMPONENT OF DRUG EFFLUX TRANSPORTER"/>
    <property type="match status" value="1"/>
</dbReference>
<dbReference type="Pfam" id="PF25967">
    <property type="entry name" value="RND-MFP_C"/>
    <property type="match status" value="1"/>
</dbReference>
<dbReference type="GO" id="GO:0030313">
    <property type="term" value="C:cell envelope"/>
    <property type="evidence" value="ECO:0007669"/>
    <property type="project" value="UniProtKB-SubCell"/>
</dbReference>
<dbReference type="InterPro" id="IPR058626">
    <property type="entry name" value="MdtA-like_b-barrel"/>
</dbReference>
<dbReference type="InterPro" id="IPR058627">
    <property type="entry name" value="MdtA-like_C"/>
</dbReference>
<dbReference type="Gene3D" id="2.40.420.20">
    <property type="match status" value="1"/>
</dbReference>
<keyword evidence="3" id="KW-0175">Coiled coil</keyword>
<evidence type="ECO:0000259" key="4">
    <source>
        <dbReference type="Pfam" id="PF25876"/>
    </source>
</evidence>
<feature type="domain" description="Multidrug resistance protein MdtA-like beta-barrel" evidence="6">
    <location>
        <begin position="210"/>
        <end position="301"/>
    </location>
</feature>
<dbReference type="Proteomes" id="UP000009319">
    <property type="component" value="Unassembled WGS sequence"/>
</dbReference>
<dbReference type="Pfam" id="PF25917">
    <property type="entry name" value="BSH_RND"/>
    <property type="match status" value="1"/>
</dbReference>
<dbReference type="GO" id="GO:0022857">
    <property type="term" value="F:transmembrane transporter activity"/>
    <property type="evidence" value="ECO:0007669"/>
    <property type="project" value="InterPro"/>
</dbReference>
<comment type="caution">
    <text evidence="8">The sequence shown here is derived from an EMBL/GenBank/DDBJ whole genome shotgun (WGS) entry which is preliminary data.</text>
</comment>
<proteinExistence type="inferred from homology"/>
<dbReference type="HOGENOM" id="CLU_018816_2_1_5"/>
<evidence type="ECO:0000313" key="8">
    <source>
        <dbReference type="EMBL" id="CCM76727.1"/>
    </source>
</evidence>
<dbReference type="NCBIfam" id="TIGR01730">
    <property type="entry name" value="RND_mfp"/>
    <property type="match status" value="1"/>
</dbReference>
<feature type="domain" description="Multidrug resistance protein MdtA-like alpha-helical hairpin" evidence="4">
    <location>
        <begin position="104"/>
        <end position="173"/>
    </location>
</feature>
<reference evidence="8 9" key="1">
    <citation type="journal article" date="2013" name="Genome Announc.">
        <title>Draft Genome Sequence of Rhizobium mesoamericanum STM3625, a Nitrogen-Fixing Symbiont of Mimosa pudica Isolated in French Guiana (South America).</title>
        <authorList>
            <person name="Moulin L."/>
            <person name="Mornico D."/>
            <person name="Melkonian R."/>
            <person name="Klonowska A."/>
        </authorList>
    </citation>
    <scope>NUCLEOTIDE SEQUENCE [LARGE SCALE GENOMIC DNA]</scope>
    <source>
        <strain evidence="8 9">STM3625</strain>
    </source>
</reference>
<dbReference type="EMBL" id="CANI01000025">
    <property type="protein sequence ID" value="CCM76727.1"/>
    <property type="molecule type" value="Genomic_DNA"/>
</dbReference>
<dbReference type="STRING" id="1211777.BN77_3756"/>
<dbReference type="RefSeq" id="WP_007534311.1">
    <property type="nucleotide sequence ID" value="NZ_HF536772.1"/>
</dbReference>
<evidence type="ECO:0000259" key="6">
    <source>
        <dbReference type="Pfam" id="PF25944"/>
    </source>
</evidence>
<evidence type="ECO:0000256" key="1">
    <source>
        <dbReference type="ARBA" id="ARBA00004196"/>
    </source>
</evidence>
<dbReference type="GO" id="GO:0005886">
    <property type="term" value="C:plasma membrane"/>
    <property type="evidence" value="ECO:0007669"/>
    <property type="project" value="TreeGrafter"/>
</dbReference>
<evidence type="ECO:0000256" key="3">
    <source>
        <dbReference type="SAM" id="Coils"/>
    </source>
</evidence>